<comment type="caution">
    <text evidence="3">The sequence shown here is derived from an EMBL/GenBank/DDBJ whole genome shotgun (WGS) entry which is preliminary data.</text>
</comment>
<proteinExistence type="predicted"/>
<keyword evidence="2" id="KW-1133">Transmembrane helix</keyword>
<feature type="transmembrane region" description="Helical" evidence="2">
    <location>
        <begin position="108"/>
        <end position="136"/>
    </location>
</feature>
<feature type="region of interest" description="Disordered" evidence="1">
    <location>
        <begin position="42"/>
        <end position="64"/>
    </location>
</feature>
<reference evidence="3 4" key="1">
    <citation type="submission" date="2020-06" db="EMBL/GenBank/DDBJ databases">
        <authorList>
            <person name="Scott K."/>
        </authorList>
    </citation>
    <scope>NUCLEOTIDE SEQUENCE [LARGE SCALE GENOMIC DNA]</scope>
    <source>
        <strain evidence="3 4">HH1</strain>
    </source>
</reference>
<gene>
    <name evidence="3" type="ORF">H8792_006575</name>
</gene>
<sequence length="153" mass="16709">MNEWLDGINADELEYFASPLTLLNSGSEEDTEQAASFLYREGPSHPRASMKRTLSYKSADPSREPKRLPKKYWEAVKQEIAILICTDHKKYRELKKSLNAAKNKGTNALVAIVAAGIASQFGIAAGAIAGFCAIAINSVIKIGKEAYCSLQTL</sequence>
<dbReference type="RefSeq" id="WP_185978150.1">
    <property type="nucleotide sequence ID" value="NZ_JACBGI020000010.1"/>
</dbReference>
<organism evidence="3 4">
    <name type="scientific">Thiomicrorhabdus heinhorstiae</name>
    <dbReference type="NCBI Taxonomy" id="2748010"/>
    <lineage>
        <taxon>Bacteria</taxon>
        <taxon>Pseudomonadati</taxon>
        <taxon>Pseudomonadota</taxon>
        <taxon>Gammaproteobacteria</taxon>
        <taxon>Thiotrichales</taxon>
        <taxon>Piscirickettsiaceae</taxon>
        <taxon>Thiomicrorhabdus</taxon>
    </lineage>
</organism>
<evidence type="ECO:0000313" key="4">
    <source>
        <dbReference type="Proteomes" id="UP001193680"/>
    </source>
</evidence>
<dbReference type="EMBL" id="JACBGI020000010">
    <property type="protein sequence ID" value="MBF6058005.1"/>
    <property type="molecule type" value="Genomic_DNA"/>
</dbReference>
<evidence type="ECO:0000256" key="2">
    <source>
        <dbReference type="SAM" id="Phobius"/>
    </source>
</evidence>
<accession>A0ABS0BW09</accession>
<name>A0ABS0BW09_9GAMM</name>
<evidence type="ECO:0000256" key="1">
    <source>
        <dbReference type="SAM" id="MobiDB-lite"/>
    </source>
</evidence>
<protein>
    <submittedName>
        <fullName evidence="3">Uncharacterized protein</fullName>
    </submittedName>
</protein>
<evidence type="ECO:0000313" key="3">
    <source>
        <dbReference type="EMBL" id="MBF6058005.1"/>
    </source>
</evidence>
<keyword evidence="2" id="KW-0472">Membrane</keyword>
<keyword evidence="4" id="KW-1185">Reference proteome</keyword>
<reference evidence="3 4" key="2">
    <citation type="submission" date="2020-11" db="EMBL/GenBank/DDBJ databases">
        <title>Sulfur oxidizing isolate from Hospital Hole Sinkhole.</title>
        <authorList>
            <person name="Scott K.M."/>
        </authorList>
    </citation>
    <scope>NUCLEOTIDE SEQUENCE [LARGE SCALE GENOMIC DNA]</scope>
    <source>
        <strain evidence="3 4">HH1</strain>
    </source>
</reference>
<keyword evidence="2" id="KW-0812">Transmembrane</keyword>
<dbReference type="Proteomes" id="UP001193680">
    <property type="component" value="Unassembled WGS sequence"/>
</dbReference>